<gene>
    <name evidence="4" type="ORF">GCM10009854_32400</name>
</gene>
<dbReference type="Gene3D" id="3.40.50.720">
    <property type="entry name" value="NAD(P)-binding Rossmann-like Domain"/>
    <property type="match status" value="1"/>
</dbReference>
<evidence type="ECO:0000256" key="2">
    <source>
        <dbReference type="ARBA" id="ARBA00023002"/>
    </source>
</evidence>
<dbReference type="SMART" id="SM00829">
    <property type="entry name" value="PKS_ER"/>
    <property type="match status" value="1"/>
</dbReference>
<keyword evidence="2" id="KW-0560">Oxidoreductase</keyword>
<dbReference type="PANTHER" id="PTHR48106:SF13">
    <property type="entry name" value="QUINONE OXIDOREDUCTASE-RELATED"/>
    <property type="match status" value="1"/>
</dbReference>
<name>A0ABP5TGR8_9PSEU</name>
<dbReference type="SUPFAM" id="SSF51735">
    <property type="entry name" value="NAD(P)-binding Rossmann-fold domains"/>
    <property type="match status" value="1"/>
</dbReference>
<evidence type="ECO:0000256" key="1">
    <source>
        <dbReference type="ARBA" id="ARBA00022857"/>
    </source>
</evidence>
<dbReference type="InterPro" id="IPR011032">
    <property type="entry name" value="GroES-like_sf"/>
</dbReference>
<comment type="caution">
    <text evidence="4">The sequence shown here is derived from an EMBL/GenBank/DDBJ whole genome shotgun (WGS) entry which is preliminary data.</text>
</comment>
<dbReference type="InterPro" id="IPR020843">
    <property type="entry name" value="ER"/>
</dbReference>
<evidence type="ECO:0000313" key="5">
    <source>
        <dbReference type="Proteomes" id="UP001501218"/>
    </source>
</evidence>
<dbReference type="Pfam" id="PF08240">
    <property type="entry name" value="ADH_N"/>
    <property type="match status" value="1"/>
</dbReference>
<sequence length="310" mass="31939">MRRVRYEANGGPEVLFTEEAPAPLPGPGQLLVRVEAAGVTLPSVLHVREGPSPTPLAGEVVGIVGAAGAGTGFTPGTRVAGMCLQDAYAEFVLLERSQAAPVPEHARAAEVVALVRSGPIARGVCTAGLVGRGESVLVTAAAGATGALVVQLAKAAGAERVVAAVSSTAKTAFAFGCGADEVITYDRMPPPEPVDVVLDGVGGGLLDPATRSLRRGGRLVAFARGGGCLHTRQLVARNASVTGFQMAALARDKPALFACWRDELWDWHRSGVLHAPVHAELPLAEAAAAHELVESRRNHGKVVLTASERT</sequence>
<protein>
    <submittedName>
        <fullName evidence="4">Zinc-binding dehydrogenase</fullName>
    </submittedName>
</protein>
<dbReference type="Proteomes" id="UP001501218">
    <property type="component" value="Unassembled WGS sequence"/>
</dbReference>
<dbReference type="EMBL" id="BAAARA010000010">
    <property type="protein sequence ID" value="GAA2352012.1"/>
    <property type="molecule type" value="Genomic_DNA"/>
</dbReference>
<dbReference type="InterPro" id="IPR036291">
    <property type="entry name" value="NAD(P)-bd_dom_sf"/>
</dbReference>
<dbReference type="SUPFAM" id="SSF50129">
    <property type="entry name" value="GroES-like"/>
    <property type="match status" value="1"/>
</dbReference>
<accession>A0ABP5TGR8</accession>
<dbReference type="PANTHER" id="PTHR48106">
    <property type="entry name" value="QUINONE OXIDOREDUCTASE PIG3-RELATED"/>
    <property type="match status" value="1"/>
</dbReference>
<keyword evidence="5" id="KW-1185">Reference proteome</keyword>
<dbReference type="InterPro" id="IPR013154">
    <property type="entry name" value="ADH-like_N"/>
</dbReference>
<feature type="domain" description="Enoyl reductase (ER)" evidence="3">
    <location>
        <begin position="10"/>
        <end position="304"/>
    </location>
</feature>
<dbReference type="RefSeq" id="WP_344132790.1">
    <property type="nucleotide sequence ID" value="NZ_BAAARA010000010.1"/>
</dbReference>
<proteinExistence type="predicted"/>
<dbReference type="Pfam" id="PF13602">
    <property type="entry name" value="ADH_zinc_N_2"/>
    <property type="match status" value="1"/>
</dbReference>
<organism evidence="4 5">
    <name type="scientific">Saccharopolyspora halophila</name>
    <dbReference type="NCBI Taxonomy" id="405551"/>
    <lineage>
        <taxon>Bacteria</taxon>
        <taxon>Bacillati</taxon>
        <taxon>Actinomycetota</taxon>
        <taxon>Actinomycetes</taxon>
        <taxon>Pseudonocardiales</taxon>
        <taxon>Pseudonocardiaceae</taxon>
        <taxon>Saccharopolyspora</taxon>
    </lineage>
</organism>
<keyword evidence="1" id="KW-0521">NADP</keyword>
<evidence type="ECO:0000313" key="4">
    <source>
        <dbReference type="EMBL" id="GAA2352012.1"/>
    </source>
</evidence>
<reference evidence="5" key="1">
    <citation type="journal article" date="2019" name="Int. J. Syst. Evol. Microbiol.">
        <title>The Global Catalogue of Microorganisms (GCM) 10K type strain sequencing project: providing services to taxonomists for standard genome sequencing and annotation.</title>
        <authorList>
            <consortium name="The Broad Institute Genomics Platform"/>
            <consortium name="The Broad Institute Genome Sequencing Center for Infectious Disease"/>
            <person name="Wu L."/>
            <person name="Ma J."/>
        </authorList>
    </citation>
    <scope>NUCLEOTIDE SEQUENCE [LARGE SCALE GENOMIC DNA]</scope>
    <source>
        <strain evidence="5">JCM 16221</strain>
    </source>
</reference>
<dbReference type="Gene3D" id="3.90.180.10">
    <property type="entry name" value="Medium-chain alcohol dehydrogenases, catalytic domain"/>
    <property type="match status" value="1"/>
</dbReference>
<evidence type="ECO:0000259" key="3">
    <source>
        <dbReference type="SMART" id="SM00829"/>
    </source>
</evidence>